<accession>A0AAD5MZB9</accession>
<evidence type="ECO:0000256" key="3">
    <source>
        <dbReference type="SAM" id="MobiDB-lite"/>
    </source>
</evidence>
<feature type="domain" description="Bromo" evidence="4">
    <location>
        <begin position="589"/>
        <end position="659"/>
    </location>
</feature>
<dbReference type="Proteomes" id="UP001196413">
    <property type="component" value="Unassembled WGS sequence"/>
</dbReference>
<feature type="region of interest" description="Disordered" evidence="3">
    <location>
        <begin position="154"/>
        <end position="437"/>
    </location>
</feature>
<feature type="compositionally biased region" description="Low complexity" evidence="3">
    <location>
        <begin position="317"/>
        <end position="330"/>
    </location>
</feature>
<gene>
    <name evidence="5" type="ORF">KIN20_026199</name>
</gene>
<feature type="compositionally biased region" description="Polar residues" evidence="3">
    <location>
        <begin position="333"/>
        <end position="348"/>
    </location>
</feature>
<feature type="compositionally biased region" description="Basic and acidic residues" evidence="3">
    <location>
        <begin position="196"/>
        <end position="212"/>
    </location>
</feature>
<feature type="compositionally biased region" description="Polar residues" evidence="3">
    <location>
        <begin position="180"/>
        <end position="193"/>
    </location>
</feature>
<evidence type="ECO:0000313" key="6">
    <source>
        <dbReference type="Proteomes" id="UP001196413"/>
    </source>
</evidence>
<sequence length="717" mass="79493">MEDGWDTRAAAEMESTRNSRVERRPKGFYTADKCKEQLARIMAEPCPSEVPTGAEYSRAAIVDEWIKHYSEQERQDAAMYGQFMNVKIRSYEERLLAAWGHREKFTTEQVEAMLEGIKKEEEEMSSDDEEAAKKHERVGDIYYKHVADLFYKQKQKAATSPPSASRQSSSVSSDQKLNDVETQQDSPDTSTALKSPIKETLHEISGDVHLENLENDQEEKMEVDDPGASFEVAENSMSSPPKDLSQTDHNSKRPRGRPPKKDSSTPTRELSPSTSNISEEAKSPTRSETLRSGGRSSEPSTTPVIQDKDAIQVIDSPAGRVRGARRPAAVDSTIITKAPNSGRLSSTTDIKDVKEGNKERETAKRRHSSDVGSSPTLSPLSTSLVDESGGTATQTAVSIHSRVCPGSDSGAVPSRKSSRHDRRNSNATSAVSTGSNRCDIAVQTDQVKIDSDENISVQSPLSEMLMIPISPSSSINIDSDVAVKAAHCENDQTSRVVVWDDILNSNLPRKSYRVNSLEDRTQLFEVSYSDFSEQAWDVAKNFALSKSLAEKSTLSLCVCSPSKRMRKEEKSGSVLTPKGRMVSTWNLLHEHRHSAIFLHPVTDRDAPGYSCVVNCPADLTTLKKEIDSGAIVNPILLMRKVFMMFTNAVIFNSTGHDVNFYAKEMCKDTLTECCFTMDPRMDAYRVHHRRSRGEDARRRSTPTPTAASSRAPAKKKK</sequence>
<organism evidence="5 6">
    <name type="scientific">Parelaphostrongylus tenuis</name>
    <name type="common">Meningeal worm</name>
    <dbReference type="NCBI Taxonomy" id="148309"/>
    <lineage>
        <taxon>Eukaryota</taxon>
        <taxon>Metazoa</taxon>
        <taxon>Ecdysozoa</taxon>
        <taxon>Nematoda</taxon>
        <taxon>Chromadorea</taxon>
        <taxon>Rhabditida</taxon>
        <taxon>Rhabditina</taxon>
        <taxon>Rhabditomorpha</taxon>
        <taxon>Strongyloidea</taxon>
        <taxon>Metastrongylidae</taxon>
        <taxon>Parelaphostrongylus</taxon>
    </lineage>
</organism>
<dbReference type="EMBL" id="JAHQIW010005360">
    <property type="protein sequence ID" value="KAJ1365768.1"/>
    <property type="molecule type" value="Genomic_DNA"/>
</dbReference>
<dbReference type="Gene3D" id="1.20.920.10">
    <property type="entry name" value="Bromodomain-like"/>
    <property type="match status" value="1"/>
</dbReference>
<feature type="compositionally biased region" description="Low complexity" evidence="3">
    <location>
        <begin position="160"/>
        <end position="173"/>
    </location>
</feature>
<dbReference type="AlphaFoldDB" id="A0AAD5MZB9"/>
<dbReference type="InterPro" id="IPR036427">
    <property type="entry name" value="Bromodomain-like_sf"/>
</dbReference>
<feature type="compositionally biased region" description="Acidic residues" evidence="3">
    <location>
        <begin position="213"/>
        <end position="225"/>
    </location>
</feature>
<evidence type="ECO:0000256" key="2">
    <source>
        <dbReference type="PROSITE-ProRule" id="PRU00035"/>
    </source>
</evidence>
<comment type="caution">
    <text evidence="5">The sequence shown here is derived from an EMBL/GenBank/DDBJ whole genome shotgun (WGS) entry which is preliminary data.</text>
</comment>
<feature type="compositionally biased region" description="Basic and acidic residues" evidence="3">
    <location>
        <begin position="349"/>
        <end position="362"/>
    </location>
</feature>
<feature type="compositionally biased region" description="Polar residues" evidence="3">
    <location>
        <begin position="425"/>
        <end position="436"/>
    </location>
</feature>
<feature type="compositionally biased region" description="Polar residues" evidence="3">
    <location>
        <begin position="294"/>
        <end position="304"/>
    </location>
</feature>
<dbReference type="SUPFAM" id="SSF47370">
    <property type="entry name" value="Bromodomain"/>
    <property type="match status" value="1"/>
</dbReference>
<dbReference type="GO" id="GO:0035267">
    <property type="term" value="C:NuA4 histone acetyltransferase complex"/>
    <property type="evidence" value="ECO:0007669"/>
    <property type="project" value="TreeGrafter"/>
</dbReference>
<dbReference type="InterPro" id="IPR001487">
    <property type="entry name" value="Bromodomain"/>
</dbReference>
<keyword evidence="6" id="KW-1185">Reference proteome</keyword>
<reference evidence="5" key="1">
    <citation type="submission" date="2021-06" db="EMBL/GenBank/DDBJ databases">
        <title>Parelaphostrongylus tenuis whole genome reference sequence.</title>
        <authorList>
            <person name="Garwood T.J."/>
            <person name="Larsen P.A."/>
            <person name="Fountain-Jones N.M."/>
            <person name="Garbe J.R."/>
            <person name="Macchietto M.G."/>
            <person name="Kania S.A."/>
            <person name="Gerhold R.W."/>
            <person name="Richards J.E."/>
            <person name="Wolf T.M."/>
        </authorList>
    </citation>
    <scope>NUCLEOTIDE SEQUENCE</scope>
    <source>
        <strain evidence="5">MNPRO001-30</strain>
        <tissue evidence="5">Meninges</tissue>
    </source>
</reference>
<evidence type="ECO:0000313" key="5">
    <source>
        <dbReference type="EMBL" id="KAJ1365768.1"/>
    </source>
</evidence>
<dbReference type="PROSITE" id="PS50014">
    <property type="entry name" value="BROMODOMAIN_2"/>
    <property type="match status" value="1"/>
</dbReference>
<dbReference type="PANTHER" id="PTHR15398">
    <property type="entry name" value="BROMODOMAIN-CONTAINING PROTEIN 8"/>
    <property type="match status" value="1"/>
</dbReference>
<feature type="region of interest" description="Disordered" evidence="3">
    <location>
        <begin position="686"/>
        <end position="717"/>
    </location>
</feature>
<dbReference type="SMART" id="SM00297">
    <property type="entry name" value="BROMO"/>
    <property type="match status" value="1"/>
</dbReference>
<proteinExistence type="predicted"/>
<evidence type="ECO:0000256" key="1">
    <source>
        <dbReference type="ARBA" id="ARBA00023117"/>
    </source>
</evidence>
<feature type="compositionally biased region" description="Low complexity" evidence="3">
    <location>
        <begin position="701"/>
        <end position="711"/>
    </location>
</feature>
<protein>
    <recommendedName>
        <fullName evidence="4">Bromo domain-containing protein</fullName>
    </recommendedName>
</protein>
<evidence type="ECO:0000259" key="4">
    <source>
        <dbReference type="PROSITE" id="PS50014"/>
    </source>
</evidence>
<feature type="compositionally biased region" description="Basic and acidic residues" evidence="3">
    <location>
        <begin position="279"/>
        <end position="289"/>
    </location>
</feature>
<dbReference type="PANTHER" id="PTHR15398:SF4">
    <property type="entry name" value="BROMODOMAIN-CONTAINING PROTEIN 8 ISOFORM X1"/>
    <property type="match status" value="1"/>
</dbReference>
<feature type="compositionally biased region" description="Polar residues" evidence="3">
    <location>
        <begin position="264"/>
        <end position="278"/>
    </location>
</feature>
<dbReference type="Pfam" id="PF00439">
    <property type="entry name" value="Bromodomain"/>
    <property type="match status" value="1"/>
</dbReference>
<feature type="region of interest" description="Disordered" evidence="3">
    <location>
        <begin position="1"/>
        <end position="25"/>
    </location>
</feature>
<keyword evidence="1 2" id="KW-0103">Bromodomain</keyword>
<name>A0AAD5MZB9_PARTN</name>
<feature type="compositionally biased region" description="Low complexity" evidence="3">
    <location>
        <begin position="373"/>
        <end position="384"/>
    </location>
</feature>